<accession>U5N5V4</accession>
<dbReference type="PROSITE" id="PS51257">
    <property type="entry name" value="PROKAR_LIPOPROTEIN"/>
    <property type="match status" value="1"/>
</dbReference>
<keyword evidence="3" id="KW-1185">Reference proteome</keyword>
<sequence>MHARFRFLLYVLIAWLGACAHPAPDWQHGAHRALHRHIDAYFAGNPGVAAYEWEQAQAQIARSGDVEWHIQAELLRCAALVASLDGADCPGVKTALQDATPAQRAYWAYLRGAWNEMDPALLPSHHRSIVAGAVAQAGSTNVAVQEALRAIEDPLARLVAAGVLFPQHRLPPESIALLVDTASHQGWRRPLLAWLHVQQDMAHGDAAMQARVQRRIDLVLRQAPANRNAPL</sequence>
<dbReference type="PATRIC" id="fig|946483.4.peg.549"/>
<dbReference type="eggNOG" id="ENOG50300PM">
    <property type="taxonomic scope" value="Bacteria"/>
</dbReference>
<evidence type="ECO:0008006" key="4">
    <source>
        <dbReference type="Google" id="ProtNLM"/>
    </source>
</evidence>
<evidence type="ECO:0000313" key="2">
    <source>
        <dbReference type="EMBL" id="AGX86660.1"/>
    </source>
</evidence>
<organism evidence="2 3">
    <name type="scientific">Candidatus Symbiobacter mobilis CR</name>
    <dbReference type="NCBI Taxonomy" id="946483"/>
    <lineage>
        <taxon>Bacteria</taxon>
        <taxon>Pseudomonadati</taxon>
        <taxon>Pseudomonadota</taxon>
        <taxon>Betaproteobacteria</taxon>
        <taxon>Burkholderiales</taxon>
        <taxon>Comamonadaceae</taxon>
    </lineage>
</organism>
<dbReference type="EMBL" id="CP004885">
    <property type="protein sequence ID" value="AGX86660.1"/>
    <property type="molecule type" value="Genomic_DNA"/>
</dbReference>
<dbReference type="HOGENOM" id="CLU_1276752_0_0_4"/>
<protein>
    <recommendedName>
        <fullName evidence="4">Lipoprotein</fullName>
    </recommendedName>
</protein>
<dbReference type="STRING" id="946483.Cenrod_0547"/>
<reference evidence="2 3" key="1">
    <citation type="journal article" date="2013" name="Genome Biol.">
        <title>Genomic analysis reveals key aspects of prokaryotic symbiosis in the phototrophic consortium "Chlorochromatium aggregatum".</title>
        <authorList>
            <person name="Liu Z."/>
            <person name="Muller J."/>
            <person name="Li T."/>
            <person name="Alvey R.M."/>
            <person name="Vogl K."/>
            <person name="Frigaard N.U."/>
            <person name="Rockwell N.C."/>
            <person name="Boyd E.S."/>
            <person name="Tomsho L.P."/>
            <person name="Schuster S.C."/>
            <person name="Henke P."/>
            <person name="Rohde M."/>
            <person name="Overmann J."/>
            <person name="Bryant D.A."/>
        </authorList>
    </citation>
    <scope>NUCLEOTIDE SEQUENCE [LARGE SCALE GENOMIC DNA]</scope>
    <source>
        <strain evidence="2">CR</strain>
    </source>
</reference>
<dbReference type="OrthoDB" id="8562564at2"/>
<feature type="signal peptide" evidence="1">
    <location>
        <begin position="1"/>
        <end position="20"/>
    </location>
</feature>
<dbReference type="AlphaFoldDB" id="U5N5V4"/>
<keyword evidence="1" id="KW-0732">Signal</keyword>
<evidence type="ECO:0000313" key="3">
    <source>
        <dbReference type="Proteomes" id="UP000017184"/>
    </source>
</evidence>
<name>U5N5V4_9BURK</name>
<proteinExistence type="predicted"/>
<feature type="chain" id="PRO_5004662985" description="Lipoprotein" evidence="1">
    <location>
        <begin position="21"/>
        <end position="231"/>
    </location>
</feature>
<dbReference type="KEGG" id="cbx:Cenrod_0547"/>
<gene>
    <name evidence="2" type="ORF">Cenrod_0547</name>
</gene>
<evidence type="ECO:0000256" key="1">
    <source>
        <dbReference type="SAM" id="SignalP"/>
    </source>
</evidence>
<dbReference type="Proteomes" id="UP000017184">
    <property type="component" value="Chromosome"/>
</dbReference>
<dbReference type="RefSeq" id="WP_022771481.1">
    <property type="nucleotide sequence ID" value="NC_022576.1"/>
</dbReference>